<evidence type="ECO:0000256" key="1">
    <source>
        <dbReference type="SAM" id="Coils"/>
    </source>
</evidence>
<dbReference type="Proteomes" id="UP001589818">
    <property type="component" value="Unassembled WGS sequence"/>
</dbReference>
<protein>
    <submittedName>
        <fullName evidence="3">Uncharacterized protein</fullName>
    </submittedName>
</protein>
<feature type="chain" id="PRO_5046279466" evidence="2">
    <location>
        <begin position="29"/>
        <end position="273"/>
    </location>
</feature>
<feature type="coiled-coil region" evidence="1">
    <location>
        <begin position="238"/>
        <end position="265"/>
    </location>
</feature>
<proteinExistence type="predicted"/>
<feature type="signal peptide" evidence="2">
    <location>
        <begin position="1"/>
        <end position="28"/>
    </location>
</feature>
<keyword evidence="2" id="KW-0732">Signal</keyword>
<comment type="caution">
    <text evidence="3">The sequence shown here is derived from an EMBL/GenBank/DDBJ whole genome shotgun (WGS) entry which is preliminary data.</text>
</comment>
<organism evidence="3 4">
    <name type="scientific">Paenibacillus mendelii</name>
    <dbReference type="NCBI Taxonomy" id="206163"/>
    <lineage>
        <taxon>Bacteria</taxon>
        <taxon>Bacillati</taxon>
        <taxon>Bacillota</taxon>
        <taxon>Bacilli</taxon>
        <taxon>Bacillales</taxon>
        <taxon>Paenibacillaceae</taxon>
        <taxon>Paenibacillus</taxon>
    </lineage>
</organism>
<sequence length="273" mass="30184">MKIKTRYAITMIMVLLLATAAAARPASAAISVSSTFKSSLDKTLAAADSAMKGKISTQYNDFVSLQQQDTQWDANIKAIHYKNAEAETLLRKQIKAVDAAKIDKLAIQVKQTRERYKKLFDLYASLNRQISVSRTMGTKDLTSMLRSQSEAMKPAVQLARQDIRNKEAALKAAKESAARTIKKLRDILAETEPLVIRIKAERSSTDIPKKSLAAEWKNASLAVKNRDLASTLASLTTSVSLSRQIVEQKRKIHTLEEKITAVIQKAKSQLPAA</sequence>
<dbReference type="EMBL" id="JBHLVF010000001">
    <property type="protein sequence ID" value="MFC0389755.1"/>
    <property type="molecule type" value="Genomic_DNA"/>
</dbReference>
<dbReference type="RefSeq" id="WP_204822452.1">
    <property type="nucleotide sequence ID" value="NZ_JANHOF010000019.1"/>
</dbReference>
<reference evidence="3 4" key="1">
    <citation type="submission" date="2024-09" db="EMBL/GenBank/DDBJ databases">
        <authorList>
            <person name="Sun Q."/>
            <person name="Mori K."/>
        </authorList>
    </citation>
    <scope>NUCLEOTIDE SEQUENCE [LARGE SCALE GENOMIC DNA]</scope>
    <source>
        <strain evidence="3 4">CCM 4839</strain>
    </source>
</reference>
<keyword evidence="4" id="KW-1185">Reference proteome</keyword>
<accession>A0ABV6J4B8</accession>
<gene>
    <name evidence="3" type="ORF">ACFFJ8_00045</name>
</gene>
<evidence type="ECO:0000313" key="4">
    <source>
        <dbReference type="Proteomes" id="UP001589818"/>
    </source>
</evidence>
<keyword evidence="1" id="KW-0175">Coiled coil</keyword>
<feature type="coiled-coil region" evidence="1">
    <location>
        <begin position="156"/>
        <end position="183"/>
    </location>
</feature>
<evidence type="ECO:0000313" key="3">
    <source>
        <dbReference type="EMBL" id="MFC0389755.1"/>
    </source>
</evidence>
<name>A0ABV6J4B8_9BACL</name>
<evidence type="ECO:0000256" key="2">
    <source>
        <dbReference type="SAM" id="SignalP"/>
    </source>
</evidence>